<name>A0AAD7MVX7_9AGAR</name>
<proteinExistence type="predicted"/>
<sequence length="460" mass="51877">MSQGKSRIENPVELTHCKDHRAYYVALSRSFTAAGTVIVQGFNARKITSGISGYLRQELRELEILDEITRLRFEGLLPRSVTGLYRRRLLRSYYAWKTDYRDPHHFHPSLRWDKSQGPRVPSAVVYSEWRPSVKFTQKRKNAIVASGQHSEEPPRKRAKLDDIEAEERAIRLNPSGPGVNRRIPMGLKWDSCDYSCGYDATFTILADLWLDDGRKWTACFHQLGSILGSLGVSLQKVADGSISLEQARDAVRRMLNSVEQAAFPYGPNDTSIDKIAAHLLPSRHCGNGMQTCPSCGFRDTKTYRVLEASLTAGLKSGMSYPVGVTLQQWVNNYLGKGKTKCSRCRAMGSITRMVMQTTLFTVPALMIFDILHDRLIFSEFLVFDCNGRAIKLRIRGIVYGGGRHFTARIIERSGAVWFHDGITTGSKCIEEINFRNVPDPLTLHKCGEKTAVSVIYARDF</sequence>
<keyword evidence="2" id="KW-1185">Reference proteome</keyword>
<dbReference type="Proteomes" id="UP001215598">
    <property type="component" value="Unassembled WGS sequence"/>
</dbReference>
<evidence type="ECO:0000313" key="2">
    <source>
        <dbReference type="Proteomes" id="UP001215598"/>
    </source>
</evidence>
<dbReference type="EMBL" id="JARKIB010000131">
    <property type="protein sequence ID" value="KAJ7734608.1"/>
    <property type="molecule type" value="Genomic_DNA"/>
</dbReference>
<gene>
    <name evidence="1" type="ORF">B0H16DRAFT_1327487</name>
</gene>
<organism evidence="1 2">
    <name type="scientific">Mycena metata</name>
    <dbReference type="NCBI Taxonomy" id="1033252"/>
    <lineage>
        <taxon>Eukaryota</taxon>
        <taxon>Fungi</taxon>
        <taxon>Dikarya</taxon>
        <taxon>Basidiomycota</taxon>
        <taxon>Agaricomycotina</taxon>
        <taxon>Agaricomycetes</taxon>
        <taxon>Agaricomycetidae</taxon>
        <taxon>Agaricales</taxon>
        <taxon>Marasmiineae</taxon>
        <taxon>Mycenaceae</taxon>
        <taxon>Mycena</taxon>
    </lineage>
</organism>
<dbReference type="AlphaFoldDB" id="A0AAD7MVX7"/>
<accession>A0AAD7MVX7</accession>
<evidence type="ECO:0000313" key="1">
    <source>
        <dbReference type="EMBL" id="KAJ7734608.1"/>
    </source>
</evidence>
<protein>
    <submittedName>
        <fullName evidence="1">Uncharacterized protein</fullName>
    </submittedName>
</protein>
<reference evidence="1" key="1">
    <citation type="submission" date="2023-03" db="EMBL/GenBank/DDBJ databases">
        <title>Massive genome expansion in bonnet fungi (Mycena s.s.) driven by repeated elements and novel gene families across ecological guilds.</title>
        <authorList>
            <consortium name="Lawrence Berkeley National Laboratory"/>
            <person name="Harder C.B."/>
            <person name="Miyauchi S."/>
            <person name="Viragh M."/>
            <person name="Kuo A."/>
            <person name="Thoen E."/>
            <person name="Andreopoulos B."/>
            <person name="Lu D."/>
            <person name="Skrede I."/>
            <person name="Drula E."/>
            <person name="Henrissat B."/>
            <person name="Morin E."/>
            <person name="Kohler A."/>
            <person name="Barry K."/>
            <person name="LaButti K."/>
            <person name="Morin E."/>
            <person name="Salamov A."/>
            <person name="Lipzen A."/>
            <person name="Mereny Z."/>
            <person name="Hegedus B."/>
            <person name="Baldrian P."/>
            <person name="Stursova M."/>
            <person name="Weitz H."/>
            <person name="Taylor A."/>
            <person name="Grigoriev I.V."/>
            <person name="Nagy L.G."/>
            <person name="Martin F."/>
            <person name="Kauserud H."/>
        </authorList>
    </citation>
    <scope>NUCLEOTIDE SEQUENCE</scope>
    <source>
        <strain evidence="1">CBHHK182m</strain>
    </source>
</reference>
<comment type="caution">
    <text evidence="1">The sequence shown here is derived from an EMBL/GenBank/DDBJ whole genome shotgun (WGS) entry which is preliminary data.</text>
</comment>